<reference evidence="3" key="1">
    <citation type="submission" date="2016-10" db="EMBL/GenBank/DDBJ databases">
        <authorList>
            <person name="Varghese N."/>
            <person name="Submissions S."/>
        </authorList>
    </citation>
    <scope>NUCLEOTIDE SEQUENCE [LARGE SCALE GENOMIC DNA]</scope>
    <source>
        <strain evidence="3">BL36</strain>
    </source>
</reference>
<sequence length="697" mass="76305">MSQAAHRTMQARKPVVPAFLTAIRPGSQPRTAEVARDYPSQHECEREMMRHVRLIHPHGSDGAYVLASKRGPYKERSYRARDRLVQASVRYEDFVSMNRFQRRRLGSALASVGHLWLEFDPYGEDAQGNALPYRGMNPAALMAIILAAILEAGLPAPSYWTDSGRGLHAVWLCEALPGKAATKVQRIMDELYGPTLNPDGSVPARSLEDPDRDAQESRLAPMWRVFRDAGLDRQTRDPSRVLRMWGTWNSKASRLCRRLWPAFIEDIQSHRVDLIADAVLPLTNVAYRQRLAEKAERAPTEAPRQPKPKRTRSANPHAGKMAAWDRKLADLLRLREHRGRIAVGQRHLWVFLTANCYAQTKGGDPSTWAELLAPLAGLSVAEALDCLGSLGRRQKRREAGETVEHGKLTWNPLFHYSGAKIADALGVTVEEADGAGLGIVRPGKGHAIPAIQRKAEKRVRDGAVPHAARADAKLLAGRQGLTLQAEGKSKAEAVAAVMNLSGRGRTWAIEAMKLAAATPAEATVETVAAAPEPRTAPARKSGIRQVRFSGRYIGGSAPPAPETLAAVAADPTTAPADEPVLVRRYTPFFAEYRSSTAHWTILKVGTGCMAYEVREDMPLDAPDLVPEGGYRTPLTSGLNAATDARFAAVQADLHREATRDRRRGSRVSAAHSFARRVAVAPLDVKAAAEAYRLASGR</sequence>
<evidence type="ECO:0000313" key="2">
    <source>
        <dbReference type="EMBL" id="SFM15924.1"/>
    </source>
</evidence>
<dbReference type="EMBL" id="FOTK01000021">
    <property type="protein sequence ID" value="SFM15924.1"/>
    <property type="molecule type" value="Genomic_DNA"/>
</dbReference>
<evidence type="ECO:0000313" key="3">
    <source>
        <dbReference type="Proteomes" id="UP000199048"/>
    </source>
</evidence>
<dbReference type="Proteomes" id="UP000199048">
    <property type="component" value="Unassembled WGS sequence"/>
</dbReference>
<name>A0A1I4NK74_9HYPH</name>
<protein>
    <submittedName>
        <fullName evidence="2">Uncharacterized protein</fullName>
    </submittedName>
</protein>
<keyword evidence="3" id="KW-1185">Reference proteome</keyword>
<evidence type="ECO:0000256" key="1">
    <source>
        <dbReference type="SAM" id="MobiDB-lite"/>
    </source>
</evidence>
<feature type="region of interest" description="Disordered" evidence="1">
    <location>
        <begin position="294"/>
        <end position="319"/>
    </location>
</feature>
<organism evidence="2 3">
    <name type="scientific">Methylobacterium pseudosasicola</name>
    <dbReference type="NCBI Taxonomy" id="582667"/>
    <lineage>
        <taxon>Bacteria</taxon>
        <taxon>Pseudomonadati</taxon>
        <taxon>Pseudomonadota</taxon>
        <taxon>Alphaproteobacteria</taxon>
        <taxon>Hyphomicrobiales</taxon>
        <taxon>Methylobacteriaceae</taxon>
        <taxon>Methylobacterium</taxon>
    </lineage>
</organism>
<proteinExistence type="predicted"/>
<dbReference type="RefSeq" id="WP_139234126.1">
    <property type="nucleotide sequence ID" value="NZ_FOTK01000021.1"/>
</dbReference>
<dbReference type="AlphaFoldDB" id="A0A1I4NK74"/>
<accession>A0A1I4NK74</accession>
<dbReference type="STRING" id="582667.SAMN05192568_102132"/>
<dbReference type="OrthoDB" id="6008408at2"/>
<gene>
    <name evidence="2" type="ORF">SAMN05192568_102132</name>
</gene>